<gene>
    <name evidence="3" type="ORF">PFHG_00632</name>
</gene>
<dbReference type="Gene3D" id="2.30.30.210">
    <property type="entry name" value="Ribonuclease P/MRP, subunit p29"/>
    <property type="match status" value="1"/>
</dbReference>
<dbReference type="GO" id="GO:0033204">
    <property type="term" value="F:ribonuclease P RNA binding"/>
    <property type="evidence" value="ECO:0007669"/>
    <property type="project" value="InterPro"/>
</dbReference>
<dbReference type="PANTHER" id="PTHR13348:SF0">
    <property type="entry name" value="RIBONUCLEASE P PROTEIN SUBUNIT P29"/>
    <property type="match status" value="1"/>
</dbReference>
<comment type="similarity">
    <text evidence="2">Belongs to the eukaryotic/archaeal RNase P protein component 1 family.</text>
</comment>
<protein>
    <submittedName>
        <fullName evidence="3">Uncharacterized protein</fullName>
    </submittedName>
</protein>
<accession>A0A0L7K7N2</accession>
<sequence>MEDDRSNITYKKRKTSESCFTKSFQANKSTYRNNENNYNKNHFVNLNNDEKTYSNNSGLINNNYKKISYENKILDTNYNRNGVNSYNKLAHPFLKENEKNVESLDNAYDIMRDLELDIPNKIYIHDNLKDIYNDDMNKLKHRKDPHMNKLGLSANEYRTYKITSPNNISYENAEKLNKLWNIYINELIELSNNKELSLDAINDIELNGAYIEVHKSRCSTYIGQRGIIILETHNVSVYICIHIFNYKPFINTYSFKIVTPTNKVLILLKNKTVFILTIKERQYYLHGIQLLRDPALKSSKKYKILQNRII</sequence>
<dbReference type="InterPro" id="IPR002730">
    <property type="entry name" value="Rpp29/RNP1"/>
</dbReference>
<evidence type="ECO:0000313" key="3">
    <source>
        <dbReference type="EMBL" id="KOB58884.1"/>
    </source>
</evidence>
<evidence type="ECO:0000256" key="1">
    <source>
        <dbReference type="ARBA" id="ARBA00004123"/>
    </source>
</evidence>
<evidence type="ECO:0000256" key="2">
    <source>
        <dbReference type="ARBA" id="ARBA00006181"/>
    </source>
</evidence>
<dbReference type="GO" id="GO:0001682">
    <property type="term" value="P:tRNA 5'-leader removal"/>
    <property type="evidence" value="ECO:0007669"/>
    <property type="project" value="InterPro"/>
</dbReference>
<dbReference type="SMR" id="A0A0L7K7N2"/>
<reference evidence="3 4" key="1">
    <citation type="submission" date="2006-03" db="EMBL/GenBank/DDBJ databases">
        <title>Annotation of Plasmodium falciparum HB3.</title>
        <authorList>
            <consortium name="The Broad Institute Genome Sequencing Platform"/>
            <person name="Volkman S.K."/>
            <person name="Neafsey D.E."/>
            <person name="Dash A.P."/>
            <person name="Chitnis C.E."/>
            <person name="Hartl D.L."/>
            <person name="Young S.K."/>
            <person name="Zeng Q."/>
            <person name="Koehrsen M."/>
            <person name="Alvarado L."/>
            <person name="Berlin A."/>
            <person name="Borenstein D."/>
            <person name="Chapman S.B."/>
            <person name="Chen Z."/>
            <person name="Engels R."/>
            <person name="Freedman E."/>
            <person name="Gellesch M."/>
            <person name="Goldberg J."/>
            <person name="Griggs A."/>
            <person name="Gujja S."/>
            <person name="Heilman E.R."/>
            <person name="Heiman D.I."/>
            <person name="Howarth C."/>
            <person name="Jen D."/>
            <person name="Larson L."/>
            <person name="Mehta T."/>
            <person name="Neiman D."/>
            <person name="Park D."/>
            <person name="Pearson M."/>
            <person name="Roberts A."/>
            <person name="Saif S."/>
            <person name="Shea T."/>
            <person name="Shenoy N."/>
            <person name="Sisk P."/>
            <person name="Stolte C."/>
            <person name="Sykes S."/>
            <person name="Walk T."/>
            <person name="White J."/>
            <person name="Yandava C."/>
            <person name="Haas B."/>
            <person name="Henn M.R."/>
            <person name="Nusbaum C."/>
            <person name="Birren B."/>
        </authorList>
    </citation>
    <scope>NUCLEOTIDE SEQUENCE [LARGE SCALE GENOMIC DNA]</scope>
    <source>
        <strain evidence="3">HB3</strain>
    </source>
</reference>
<dbReference type="OrthoDB" id="124041at2759"/>
<name>A0A0L7K7N2_PLAFX</name>
<comment type="subcellular location">
    <subcellularLocation>
        <location evidence="1">Nucleus</location>
    </subcellularLocation>
</comment>
<dbReference type="OMA" id="ERFYYLH"/>
<evidence type="ECO:0000313" key="4">
    <source>
        <dbReference type="Proteomes" id="UP000054289"/>
    </source>
</evidence>
<dbReference type="KEGG" id="pfh:PFHG_00632"/>
<dbReference type="GO" id="GO:0030677">
    <property type="term" value="C:ribonuclease P complex"/>
    <property type="evidence" value="ECO:0007669"/>
    <property type="project" value="InterPro"/>
</dbReference>
<dbReference type="AlphaFoldDB" id="A0A0L7K7N2"/>
<reference evidence="4" key="2">
    <citation type="submission" date="2006-03" db="EMBL/GenBank/DDBJ databases">
        <title>The genome sequence of the Plasmodium falciparum HB3.</title>
        <authorList>
            <consortium name="The Broad Institute Genome Sequencing Platform"/>
            <person name="Birren B."/>
            <person name="Lander E."/>
            <person name="Galagan J."/>
            <person name="Nusbaum C."/>
            <person name="Devon K."/>
            <person name="Henn M."/>
            <person name="Jaffe D."/>
            <person name="Butler J."/>
            <person name="Alvarez P."/>
            <person name="Gnerre S."/>
            <person name="Grabherr M."/>
            <person name="Kleber M."/>
            <person name="Mauceli E."/>
            <person name="Brockman W."/>
            <person name="MacCallum I.A."/>
            <person name="Rounsley S."/>
            <person name="Young S."/>
            <person name="LaButti K."/>
            <person name="Pushparaj V."/>
            <person name="DeCaprio D."/>
            <person name="Crawford M."/>
            <person name="Koehrsen M."/>
            <person name="Engels R."/>
            <person name="Montgomery P."/>
            <person name="Pearson M."/>
            <person name="Howarth C."/>
            <person name="Larson L."/>
            <person name="Luoma S."/>
            <person name="White J."/>
            <person name="Kodira C."/>
            <person name="Zeng Q."/>
            <person name="Oleary S."/>
            <person name="Yandava C."/>
            <person name="Alvarado L."/>
            <person name="Wirth D."/>
            <person name="Volkman S."/>
            <person name="Hartl D."/>
        </authorList>
    </citation>
    <scope>NUCLEOTIDE SEQUENCE [LARGE SCALE GENOMIC DNA]</scope>
</reference>
<dbReference type="GO" id="GO:0005634">
    <property type="term" value="C:nucleus"/>
    <property type="evidence" value="ECO:0007669"/>
    <property type="project" value="UniProtKB-SubCell"/>
</dbReference>
<dbReference type="Proteomes" id="UP000054289">
    <property type="component" value="Unassembled WGS sequence"/>
</dbReference>
<dbReference type="SUPFAM" id="SSF101744">
    <property type="entry name" value="Rof/RNase P subunit-like"/>
    <property type="match status" value="1"/>
</dbReference>
<dbReference type="InterPro" id="IPR016848">
    <property type="entry name" value="RNase_P/MRP_Rpp29-subunit"/>
</dbReference>
<dbReference type="EMBL" id="CH671926">
    <property type="protein sequence ID" value="KOB58884.1"/>
    <property type="molecule type" value="Genomic_DNA"/>
</dbReference>
<dbReference type="GO" id="GO:0000172">
    <property type="term" value="C:ribonuclease MRP complex"/>
    <property type="evidence" value="ECO:0007669"/>
    <property type="project" value="InterPro"/>
</dbReference>
<dbReference type="GO" id="GO:0006364">
    <property type="term" value="P:rRNA processing"/>
    <property type="evidence" value="ECO:0007669"/>
    <property type="project" value="TreeGrafter"/>
</dbReference>
<dbReference type="PANTHER" id="PTHR13348">
    <property type="entry name" value="RIBONUCLEASE P SUBUNIT P29"/>
    <property type="match status" value="1"/>
</dbReference>
<dbReference type="Pfam" id="PF01868">
    <property type="entry name" value="RNase_P-MRP_p29"/>
    <property type="match status" value="1"/>
</dbReference>
<organism evidence="3 4">
    <name type="scientific">Plasmodium falciparum (isolate HB3)</name>
    <dbReference type="NCBI Taxonomy" id="137071"/>
    <lineage>
        <taxon>Eukaryota</taxon>
        <taxon>Sar</taxon>
        <taxon>Alveolata</taxon>
        <taxon>Apicomplexa</taxon>
        <taxon>Aconoidasida</taxon>
        <taxon>Haemosporida</taxon>
        <taxon>Plasmodiidae</taxon>
        <taxon>Plasmodium</taxon>
        <taxon>Plasmodium (Laverania)</taxon>
    </lineage>
</organism>
<dbReference type="InterPro" id="IPR036980">
    <property type="entry name" value="RNase_P/MRP_Rpp29_sf"/>
</dbReference>
<proteinExistence type="inferred from homology"/>
<dbReference type="InterPro" id="IPR023534">
    <property type="entry name" value="Rof/RNase_P-like"/>
</dbReference>